<sequence length="59" mass="6950">MIRWNSFSFLIMDDKPKKHSSDVWRMLPVIEILKKLIMEANVAGSVRLKLYTLEPTIVF</sequence>
<evidence type="ECO:0000313" key="1">
    <source>
        <dbReference type="EMBL" id="NHB97458.1"/>
    </source>
</evidence>
<protein>
    <submittedName>
        <fullName evidence="1">Uncharacterized protein</fullName>
    </submittedName>
</protein>
<dbReference type="EMBL" id="PUJV01000015">
    <property type="protein sequence ID" value="NHB97458.1"/>
    <property type="molecule type" value="Genomic_DNA"/>
</dbReference>
<accession>A0A7X5TM79</accession>
<dbReference type="Proteomes" id="UP000547931">
    <property type="component" value="Unassembled WGS sequence"/>
</dbReference>
<proteinExistence type="predicted"/>
<name>A0A7X5TM79_9GAMM</name>
<reference evidence="1 2" key="1">
    <citation type="submission" date="2018-02" db="EMBL/GenBank/DDBJ databases">
        <authorList>
            <person name="Machado R.A."/>
        </authorList>
    </citation>
    <scope>NUCLEOTIDE SEQUENCE [LARGE SCALE GENOMIC DNA]</scope>
    <source>
        <strain evidence="1 2">DSM 23271</strain>
    </source>
</reference>
<dbReference type="AlphaFoldDB" id="A0A7X5TM79"/>
<keyword evidence="2" id="KW-1185">Reference proteome</keyword>
<gene>
    <name evidence="1" type="ORF">C5470_14065</name>
</gene>
<evidence type="ECO:0000313" key="2">
    <source>
        <dbReference type="Proteomes" id="UP000547931"/>
    </source>
</evidence>
<organism evidence="1 2">
    <name type="scientific">Photorhabdus stackebrandtii</name>
    <dbReference type="NCBI Taxonomy" id="1123042"/>
    <lineage>
        <taxon>Bacteria</taxon>
        <taxon>Pseudomonadati</taxon>
        <taxon>Pseudomonadota</taxon>
        <taxon>Gammaproteobacteria</taxon>
        <taxon>Enterobacterales</taxon>
        <taxon>Morganellaceae</taxon>
        <taxon>Photorhabdus</taxon>
    </lineage>
</organism>
<comment type="caution">
    <text evidence="1">The sequence shown here is derived from an EMBL/GenBank/DDBJ whole genome shotgun (WGS) entry which is preliminary data.</text>
</comment>